<dbReference type="GO" id="GO:0005886">
    <property type="term" value="C:plasma membrane"/>
    <property type="evidence" value="ECO:0007669"/>
    <property type="project" value="TreeGrafter"/>
</dbReference>
<evidence type="ECO:0000313" key="2">
    <source>
        <dbReference type="EMBL" id="RHF70125.1"/>
    </source>
</evidence>
<dbReference type="AlphaFoldDB" id="A0A414PNG5"/>
<dbReference type="PANTHER" id="PTHR32063:SF0">
    <property type="entry name" value="SWARMING MOTILITY PROTEIN SWRC"/>
    <property type="match status" value="1"/>
</dbReference>
<dbReference type="RefSeq" id="WP_147368773.1">
    <property type="nucleotide sequence ID" value="NZ_QRHL01000030.1"/>
</dbReference>
<evidence type="ECO:0000256" key="1">
    <source>
        <dbReference type="SAM" id="Phobius"/>
    </source>
</evidence>
<evidence type="ECO:0000313" key="3">
    <source>
        <dbReference type="Proteomes" id="UP000284676"/>
    </source>
</evidence>
<dbReference type="Proteomes" id="UP000284676">
    <property type="component" value="Unassembled WGS sequence"/>
</dbReference>
<accession>A0A414PNG5</accession>
<keyword evidence="1" id="KW-0812">Transmembrane</keyword>
<feature type="non-terminal residue" evidence="2">
    <location>
        <position position="1"/>
    </location>
</feature>
<keyword evidence="1" id="KW-1133">Transmembrane helix</keyword>
<dbReference type="Gene3D" id="1.20.1640.10">
    <property type="entry name" value="Multidrug efflux transporter AcrB transmembrane domain"/>
    <property type="match status" value="1"/>
</dbReference>
<reference evidence="2 3" key="1">
    <citation type="submission" date="2018-08" db="EMBL/GenBank/DDBJ databases">
        <title>A genome reference for cultivated species of the human gut microbiota.</title>
        <authorList>
            <person name="Zou Y."/>
            <person name="Xue W."/>
            <person name="Luo G."/>
        </authorList>
    </citation>
    <scope>NUCLEOTIDE SEQUENCE [LARGE SCALE GENOMIC DNA]</scope>
    <source>
        <strain evidence="2 3">AM25-1</strain>
    </source>
</reference>
<dbReference type="EMBL" id="QRHL01000030">
    <property type="protein sequence ID" value="RHF70125.1"/>
    <property type="molecule type" value="Genomic_DNA"/>
</dbReference>
<organism evidence="2 3">
    <name type="scientific">Fusobacterium mortiferum</name>
    <dbReference type="NCBI Taxonomy" id="850"/>
    <lineage>
        <taxon>Bacteria</taxon>
        <taxon>Fusobacteriati</taxon>
        <taxon>Fusobacteriota</taxon>
        <taxon>Fusobacteriia</taxon>
        <taxon>Fusobacteriales</taxon>
        <taxon>Fusobacteriaceae</taxon>
        <taxon>Fusobacterium</taxon>
    </lineage>
</organism>
<dbReference type="PANTHER" id="PTHR32063">
    <property type="match status" value="1"/>
</dbReference>
<feature type="transmembrane region" description="Helical" evidence="1">
    <location>
        <begin position="56"/>
        <end position="86"/>
    </location>
</feature>
<dbReference type="Pfam" id="PF00873">
    <property type="entry name" value="ACR_tran"/>
    <property type="match status" value="1"/>
</dbReference>
<name>A0A414PNG5_FUSMR</name>
<dbReference type="GO" id="GO:0042910">
    <property type="term" value="F:xenobiotic transmembrane transporter activity"/>
    <property type="evidence" value="ECO:0007669"/>
    <property type="project" value="TreeGrafter"/>
</dbReference>
<protein>
    <submittedName>
        <fullName evidence="2">AcrB/AcrD/AcrF family protein</fullName>
    </submittedName>
</protein>
<dbReference type="SUPFAM" id="SSF82866">
    <property type="entry name" value="Multidrug efflux transporter AcrB transmembrane domain"/>
    <property type="match status" value="1"/>
</dbReference>
<dbReference type="InterPro" id="IPR001036">
    <property type="entry name" value="Acrflvin-R"/>
</dbReference>
<sequence>IVLIDFIQLTIERGSGRIEAVVESCRTRLRPILMTTMTTVLGMLPLSLGIGEGSEIYRGMAITVMFGLSFSTILTLVIIPILFTLVEDFIEKLGKVLKKLFNKKSAE</sequence>
<comment type="caution">
    <text evidence="2">The sequence shown here is derived from an EMBL/GenBank/DDBJ whole genome shotgun (WGS) entry which is preliminary data.</text>
</comment>
<gene>
    <name evidence="2" type="ORF">DW663_11325</name>
</gene>
<feature type="transmembrane region" description="Helical" evidence="1">
    <location>
        <begin position="32"/>
        <end position="50"/>
    </location>
</feature>
<proteinExistence type="predicted"/>
<keyword evidence="1" id="KW-0472">Membrane</keyword>